<dbReference type="SUPFAM" id="SSF48208">
    <property type="entry name" value="Six-hairpin glycosidases"/>
    <property type="match status" value="1"/>
</dbReference>
<name>A0A9W6VNN2_9ACTN</name>
<dbReference type="RefSeq" id="WP_285619564.1">
    <property type="nucleotide sequence ID" value="NZ_BSTJ01000002.1"/>
</dbReference>
<dbReference type="InterPro" id="IPR008928">
    <property type="entry name" value="6-hairpin_glycosidase_sf"/>
</dbReference>
<proteinExistence type="predicted"/>
<dbReference type="Gene3D" id="1.50.10.10">
    <property type="match status" value="1"/>
</dbReference>
<dbReference type="InterPro" id="IPR012341">
    <property type="entry name" value="6hp_glycosidase-like_sf"/>
</dbReference>
<reference evidence="1" key="1">
    <citation type="submission" date="2023-03" db="EMBL/GenBank/DDBJ databases">
        <title>Actinoallomurus iriomotensis NBRC 103681.</title>
        <authorList>
            <person name="Ichikawa N."/>
            <person name="Sato H."/>
            <person name="Tonouchi N."/>
        </authorList>
    </citation>
    <scope>NUCLEOTIDE SEQUENCE</scope>
    <source>
        <strain evidence="1">NBRC 103681</strain>
    </source>
</reference>
<accession>A0A9W6VNN2</accession>
<comment type="caution">
    <text evidence="1">The sequence shown here is derived from an EMBL/GenBank/DDBJ whole genome shotgun (WGS) entry which is preliminary data.</text>
</comment>
<evidence type="ECO:0000313" key="2">
    <source>
        <dbReference type="Proteomes" id="UP001165135"/>
    </source>
</evidence>
<evidence type="ECO:0008006" key="3">
    <source>
        <dbReference type="Google" id="ProtNLM"/>
    </source>
</evidence>
<dbReference type="AlphaFoldDB" id="A0A9W6VNN2"/>
<dbReference type="Proteomes" id="UP001165135">
    <property type="component" value="Unassembled WGS sequence"/>
</dbReference>
<dbReference type="EMBL" id="BSTJ01000002">
    <property type="protein sequence ID" value="GLY73944.1"/>
    <property type="molecule type" value="Genomic_DNA"/>
</dbReference>
<dbReference type="GO" id="GO:0004553">
    <property type="term" value="F:hydrolase activity, hydrolyzing O-glycosyl compounds"/>
    <property type="evidence" value="ECO:0007669"/>
    <property type="project" value="TreeGrafter"/>
</dbReference>
<protein>
    <recommendedName>
        <fullName evidence="3">Glycoside hydrolase family 15</fullName>
    </recommendedName>
</protein>
<dbReference type="GO" id="GO:0005975">
    <property type="term" value="P:carbohydrate metabolic process"/>
    <property type="evidence" value="ECO:0007669"/>
    <property type="project" value="InterPro"/>
</dbReference>
<dbReference type="PANTHER" id="PTHR31616:SF0">
    <property type="entry name" value="GLUCAN 1,4-ALPHA-GLUCOSIDASE"/>
    <property type="match status" value="1"/>
</dbReference>
<sequence>MSSEHPRRPIPATDPLGRRRLRTVRRLPAALAAVSLLAVIESAATGLPTAFADQSPAYTAGLIGTRQTTAAVSPAEANGASYVPGSNVLRLPDGRWRYLPEGGQPVTVPAGDKDAEAQIAESRAWLAAGTIPGRTAEEKSAAERALLSMRLLTRRNGAVAAAWYGAWEYSWPRDSSFVAAALARTGHLTEAYEILGYNARTQRSDGTWDARTKLDGSGPPDGRQWQLDANGWVPWAVWQWYQAAPAQERGRLLEALYPTVHKAATYAADSLDAHGLPPAGPDYWEVATTTPNIGTAAPLLAGLHASADLARHSGHPQDARTWDRAARHLTTGIKKYFAPLGYPRTVDGAHGRDSAVTFMAPPFNHAPAHLSSAIDSTYEALLQPNGGVVPGDDPDHQWPTAWGPETAFFALAWSSTGERKKAGQVVDWLLDHRDALGELPEKIDMTGTPASVVPLVWTGAITVLALSELDGDRVPAPPA</sequence>
<dbReference type="PANTHER" id="PTHR31616">
    <property type="entry name" value="TREHALASE"/>
    <property type="match status" value="1"/>
</dbReference>
<organism evidence="1 2">
    <name type="scientific">Actinoallomurus iriomotensis</name>
    <dbReference type="NCBI Taxonomy" id="478107"/>
    <lineage>
        <taxon>Bacteria</taxon>
        <taxon>Bacillati</taxon>
        <taxon>Actinomycetota</taxon>
        <taxon>Actinomycetes</taxon>
        <taxon>Streptosporangiales</taxon>
        <taxon>Thermomonosporaceae</taxon>
        <taxon>Actinoallomurus</taxon>
    </lineage>
</organism>
<evidence type="ECO:0000313" key="1">
    <source>
        <dbReference type="EMBL" id="GLY73944.1"/>
    </source>
</evidence>
<gene>
    <name evidence="1" type="ORF">Airi01_022110</name>
</gene>